<sequence>MGEQTPLLGTRDGFESPHSQFCTLVGVPPSYKLPAGSKRAATGPKTLYGRALRQRSAQTWTYNLTAALSNTLLLSQVVLGAALTALGASESSHVLITIFGATNTIIAGLVAYLKSRGQPMRARMFRDDLERVVDEIENSEVMWLGISRAAHGYDAIDTDDEVTVRSEVARLTRLYDKAVRTNTMNNPDMYMGGSVDPAAAAALRARAPPLPIPAQVQVPSTESPSNNGPTDAAPLPTEPVVDPDESPASARPKSATQSPSKASGEDDFKTDSNDKQPVPEHATSDPQNRPPGTQDARADPDESPASALPKPSKPSISSSSENVVNPNVPFETNPNSPAADSKKSSNPDAPEVPPDANHVDGERLPNGDGSGNESIHDNTHVDHPA</sequence>
<accession>A0ACC3SNV0</accession>
<evidence type="ECO:0000313" key="2">
    <source>
        <dbReference type="Proteomes" id="UP001320706"/>
    </source>
</evidence>
<evidence type="ECO:0000313" key="1">
    <source>
        <dbReference type="EMBL" id="KAK8221996.1"/>
    </source>
</evidence>
<keyword evidence="2" id="KW-1185">Reference proteome</keyword>
<name>A0ACC3SNV0_9PEZI</name>
<proteinExistence type="predicted"/>
<gene>
    <name evidence="1" type="ORF">M8818_000164</name>
</gene>
<dbReference type="Proteomes" id="UP001320706">
    <property type="component" value="Unassembled WGS sequence"/>
</dbReference>
<organism evidence="1 2">
    <name type="scientific">Zalaria obscura</name>
    <dbReference type="NCBI Taxonomy" id="2024903"/>
    <lineage>
        <taxon>Eukaryota</taxon>
        <taxon>Fungi</taxon>
        <taxon>Dikarya</taxon>
        <taxon>Ascomycota</taxon>
        <taxon>Pezizomycotina</taxon>
        <taxon>Dothideomycetes</taxon>
        <taxon>Dothideomycetidae</taxon>
        <taxon>Dothideales</taxon>
        <taxon>Zalariaceae</taxon>
        <taxon>Zalaria</taxon>
    </lineage>
</organism>
<comment type="caution">
    <text evidence="1">The sequence shown here is derived from an EMBL/GenBank/DDBJ whole genome shotgun (WGS) entry which is preliminary data.</text>
</comment>
<reference evidence="1" key="1">
    <citation type="submission" date="2024-02" db="EMBL/GenBank/DDBJ databases">
        <title>Metagenome Assembled Genome of Zalaria obscura JY119.</title>
        <authorList>
            <person name="Vighnesh L."/>
            <person name="Jagadeeshwari U."/>
            <person name="Venkata Ramana C."/>
            <person name="Sasikala C."/>
        </authorList>
    </citation>
    <scope>NUCLEOTIDE SEQUENCE</scope>
    <source>
        <strain evidence="1">JY119</strain>
    </source>
</reference>
<dbReference type="EMBL" id="JAMKPW020000001">
    <property type="protein sequence ID" value="KAK8221996.1"/>
    <property type="molecule type" value="Genomic_DNA"/>
</dbReference>
<protein>
    <submittedName>
        <fullName evidence="1">Uncharacterized protein</fullName>
    </submittedName>
</protein>